<evidence type="ECO:0000313" key="3">
    <source>
        <dbReference type="Proteomes" id="UP000290958"/>
    </source>
</evidence>
<evidence type="ECO:0000256" key="1">
    <source>
        <dbReference type="SAM" id="Phobius"/>
    </source>
</evidence>
<reference evidence="3" key="1">
    <citation type="submission" date="2019-01" db="EMBL/GenBank/DDBJ databases">
        <title>Cytophagaceae bacterium strain CAR-16.</title>
        <authorList>
            <person name="Chen W.-M."/>
        </authorList>
    </citation>
    <scope>NUCLEOTIDE SEQUENCE [LARGE SCALE GENOMIC DNA]</scope>
    <source>
        <strain evidence="3">CHR27</strain>
    </source>
</reference>
<evidence type="ECO:0000313" key="2">
    <source>
        <dbReference type="EMBL" id="RXR30827.1"/>
    </source>
</evidence>
<proteinExistence type="predicted"/>
<gene>
    <name evidence="2" type="ORF">EQG66_00595</name>
</gene>
<keyword evidence="1" id="KW-1133">Transmembrane helix</keyword>
<protein>
    <submittedName>
        <fullName evidence="2">Uncharacterized protein</fullName>
    </submittedName>
</protein>
<organism evidence="2 3">
    <name type="scientific">Sphingobium fluviale</name>
    <dbReference type="NCBI Taxonomy" id="2506423"/>
    <lineage>
        <taxon>Bacteria</taxon>
        <taxon>Pseudomonadati</taxon>
        <taxon>Pseudomonadota</taxon>
        <taxon>Alphaproteobacteria</taxon>
        <taxon>Sphingomonadales</taxon>
        <taxon>Sphingomonadaceae</taxon>
        <taxon>Sphingobium</taxon>
    </lineage>
</organism>
<dbReference type="OrthoDB" id="7510986at2"/>
<accession>A0A4Q1KM30</accession>
<dbReference type="RefSeq" id="WP_129402610.1">
    <property type="nucleotide sequence ID" value="NZ_SBKP01000001.1"/>
</dbReference>
<feature type="transmembrane region" description="Helical" evidence="1">
    <location>
        <begin position="61"/>
        <end position="82"/>
    </location>
</feature>
<sequence length="90" mass="9656">MIVLAGGVLTLLSALLFYFASPNRKLFTAKNRPLIFKVAGSTGLVIGLVLLLQHYGPATAVFVSVTLAMLVLSIAPLAIAWWKGMPEDRT</sequence>
<feature type="transmembrane region" description="Helical" evidence="1">
    <location>
        <begin position="6"/>
        <end position="22"/>
    </location>
</feature>
<name>A0A4Q1KM30_9SPHN</name>
<dbReference type="EMBL" id="SBKP01000001">
    <property type="protein sequence ID" value="RXR30827.1"/>
    <property type="molecule type" value="Genomic_DNA"/>
</dbReference>
<dbReference type="AlphaFoldDB" id="A0A4Q1KM30"/>
<keyword evidence="3" id="KW-1185">Reference proteome</keyword>
<feature type="transmembrane region" description="Helical" evidence="1">
    <location>
        <begin position="34"/>
        <end position="55"/>
    </location>
</feature>
<comment type="caution">
    <text evidence="2">The sequence shown here is derived from an EMBL/GenBank/DDBJ whole genome shotgun (WGS) entry which is preliminary data.</text>
</comment>
<dbReference type="Proteomes" id="UP000290958">
    <property type="component" value="Unassembled WGS sequence"/>
</dbReference>
<keyword evidence="1" id="KW-0812">Transmembrane</keyword>
<keyword evidence="1" id="KW-0472">Membrane</keyword>